<dbReference type="PANTHER" id="PTHR24247:SF262">
    <property type="entry name" value="G_PROTEIN_RECEP_F1_2 DOMAIN-CONTAINING PROTEIN"/>
    <property type="match status" value="1"/>
</dbReference>
<proteinExistence type="inferred from homology"/>
<dbReference type="Pfam" id="PF00001">
    <property type="entry name" value="7tm_1"/>
    <property type="match status" value="1"/>
</dbReference>
<comment type="caution">
    <text evidence="12">The sequence shown here is derived from an EMBL/GenBank/DDBJ whole genome shotgun (WGS) entry which is preliminary data.</text>
</comment>
<dbReference type="GO" id="GO:0030594">
    <property type="term" value="F:neurotransmitter receptor activity"/>
    <property type="evidence" value="ECO:0007669"/>
    <property type="project" value="TreeGrafter"/>
</dbReference>
<feature type="transmembrane region" description="Helical" evidence="10">
    <location>
        <begin position="6"/>
        <end position="36"/>
    </location>
</feature>
<evidence type="ECO:0000256" key="8">
    <source>
        <dbReference type="ARBA" id="ARBA00023224"/>
    </source>
</evidence>
<dbReference type="InterPro" id="IPR000276">
    <property type="entry name" value="GPCR_Rhodpsn"/>
</dbReference>
<accession>A0AAU9W2M1</accession>
<feature type="domain" description="G-protein coupled receptors family 1 profile" evidence="11">
    <location>
        <begin position="28"/>
        <end position="278"/>
    </location>
</feature>
<dbReference type="InterPro" id="IPR017452">
    <property type="entry name" value="GPCR_Rhodpsn_7TM"/>
</dbReference>
<dbReference type="SUPFAM" id="SSF81321">
    <property type="entry name" value="Family A G protein-coupled receptor-like"/>
    <property type="match status" value="1"/>
</dbReference>
<evidence type="ECO:0000256" key="6">
    <source>
        <dbReference type="ARBA" id="ARBA00023136"/>
    </source>
</evidence>
<evidence type="ECO:0000256" key="5">
    <source>
        <dbReference type="ARBA" id="ARBA00023040"/>
    </source>
</evidence>
<evidence type="ECO:0000259" key="11">
    <source>
        <dbReference type="PROSITE" id="PS50262"/>
    </source>
</evidence>
<evidence type="ECO:0000256" key="3">
    <source>
        <dbReference type="ARBA" id="ARBA00022692"/>
    </source>
</evidence>
<feature type="transmembrane region" description="Helical" evidence="10">
    <location>
        <begin position="87"/>
        <end position="108"/>
    </location>
</feature>
<dbReference type="GO" id="GO:0007187">
    <property type="term" value="P:G protein-coupled receptor signaling pathway, coupled to cyclic nucleotide second messenger"/>
    <property type="evidence" value="ECO:0007669"/>
    <property type="project" value="TreeGrafter"/>
</dbReference>
<feature type="transmembrane region" description="Helical" evidence="10">
    <location>
        <begin position="257"/>
        <end position="281"/>
    </location>
</feature>
<dbReference type="AlphaFoldDB" id="A0AAU9W2M1"/>
<dbReference type="GO" id="GO:0005886">
    <property type="term" value="C:plasma membrane"/>
    <property type="evidence" value="ECO:0007669"/>
    <property type="project" value="UniProtKB-SubCell"/>
</dbReference>
<dbReference type="PROSITE" id="PS00237">
    <property type="entry name" value="G_PROTEIN_RECEP_F1_1"/>
    <property type="match status" value="1"/>
</dbReference>
<dbReference type="PRINTS" id="PR00237">
    <property type="entry name" value="GPCRRHODOPSN"/>
</dbReference>
<protein>
    <recommendedName>
        <fullName evidence="11">G-protein coupled receptors family 1 profile domain-containing protein</fullName>
    </recommendedName>
</protein>
<dbReference type="GO" id="GO:0030425">
    <property type="term" value="C:dendrite"/>
    <property type="evidence" value="ECO:0007669"/>
    <property type="project" value="TreeGrafter"/>
</dbReference>
<keyword evidence="7 9" id="KW-0675">Receptor</keyword>
<gene>
    <name evidence="12" type="ORF">PMEA_00031111</name>
</gene>
<keyword evidence="6 10" id="KW-0472">Membrane</keyword>
<dbReference type="GO" id="GO:0045202">
    <property type="term" value="C:synapse"/>
    <property type="evidence" value="ECO:0007669"/>
    <property type="project" value="GOC"/>
</dbReference>
<dbReference type="Gene3D" id="1.20.1070.10">
    <property type="entry name" value="Rhodopsin 7-helix transmembrane proteins"/>
    <property type="match status" value="1"/>
</dbReference>
<evidence type="ECO:0000313" key="13">
    <source>
        <dbReference type="Proteomes" id="UP001159428"/>
    </source>
</evidence>
<keyword evidence="13" id="KW-1185">Reference proteome</keyword>
<name>A0AAU9W2M1_9CNID</name>
<dbReference type="GO" id="GO:0004993">
    <property type="term" value="F:G protein-coupled serotonin receptor activity"/>
    <property type="evidence" value="ECO:0007669"/>
    <property type="project" value="TreeGrafter"/>
</dbReference>
<keyword evidence="4 10" id="KW-1133">Transmembrane helix</keyword>
<evidence type="ECO:0000256" key="4">
    <source>
        <dbReference type="ARBA" id="ARBA00022989"/>
    </source>
</evidence>
<keyword evidence="5 9" id="KW-0297">G-protein coupled receptor</keyword>
<dbReference type="EMBL" id="CALNXJ010000007">
    <property type="protein sequence ID" value="CAH3044321.1"/>
    <property type="molecule type" value="Genomic_DNA"/>
</dbReference>
<keyword evidence="3 9" id="KW-0812">Transmembrane</keyword>
<dbReference type="PANTHER" id="PTHR24247">
    <property type="entry name" value="5-HYDROXYTRYPTAMINE RECEPTOR"/>
    <property type="match status" value="1"/>
</dbReference>
<dbReference type="PROSITE" id="PS50262">
    <property type="entry name" value="G_PROTEIN_RECEP_F1_2"/>
    <property type="match status" value="1"/>
</dbReference>
<feature type="transmembrane region" description="Helical" evidence="10">
    <location>
        <begin position="225"/>
        <end position="245"/>
    </location>
</feature>
<evidence type="ECO:0000256" key="2">
    <source>
        <dbReference type="ARBA" id="ARBA00022475"/>
    </source>
</evidence>
<sequence length="317" mass="36021">MSNSSTFFVFVTTGNCAIIFLIFLTILGDLAVYAAFFLNRSLRTRTNVFFLSLVTSDILLALLIMPLEIVRLSNYPYWPFGPTVCNVFNSGFVSLGSASICNLCATGIDRYLAISRPLRYCREISNTIVASIAFIWLFAFISGFVSYFIWSRSRPLICADLSAPLTYSVLLLLFDLLAPFVICLFVYAKIFRISRQQARRINSTCRWIGREHHYASQAKKSAKTLSILVGLFALAYLPFLIFHAIDGAFNEQLPNRFYFGGVVKWLVFANSSFNWAVYGFLNKEYRKALLKICGALWCKRRHRITDQDDNVAAYTIS</sequence>
<dbReference type="SMART" id="SM01381">
    <property type="entry name" value="7TM_GPCR_Srsx"/>
    <property type="match status" value="1"/>
</dbReference>
<evidence type="ECO:0000256" key="7">
    <source>
        <dbReference type="ARBA" id="ARBA00023170"/>
    </source>
</evidence>
<feature type="transmembrane region" description="Helical" evidence="10">
    <location>
        <begin position="128"/>
        <end position="150"/>
    </location>
</feature>
<evidence type="ECO:0000256" key="10">
    <source>
        <dbReference type="SAM" id="Phobius"/>
    </source>
</evidence>
<keyword evidence="2" id="KW-1003">Cell membrane</keyword>
<evidence type="ECO:0000256" key="1">
    <source>
        <dbReference type="ARBA" id="ARBA00004651"/>
    </source>
</evidence>
<feature type="transmembrane region" description="Helical" evidence="10">
    <location>
        <begin position="48"/>
        <end position="67"/>
    </location>
</feature>
<organism evidence="12 13">
    <name type="scientific">Pocillopora meandrina</name>
    <dbReference type="NCBI Taxonomy" id="46732"/>
    <lineage>
        <taxon>Eukaryota</taxon>
        <taxon>Metazoa</taxon>
        <taxon>Cnidaria</taxon>
        <taxon>Anthozoa</taxon>
        <taxon>Hexacorallia</taxon>
        <taxon>Scleractinia</taxon>
        <taxon>Astrocoeniina</taxon>
        <taxon>Pocilloporidae</taxon>
        <taxon>Pocillopora</taxon>
    </lineage>
</organism>
<dbReference type="Proteomes" id="UP001159428">
    <property type="component" value="Unassembled WGS sequence"/>
</dbReference>
<evidence type="ECO:0000313" key="12">
    <source>
        <dbReference type="EMBL" id="CAH3044321.1"/>
    </source>
</evidence>
<keyword evidence="8 9" id="KW-0807">Transducer</keyword>
<dbReference type="GO" id="GO:0007268">
    <property type="term" value="P:chemical synaptic transmission"/>
    <property type="evidence" value="ECO:0007669"/>
    <property type="project" value="TreeGrafter"/>
</dbReference>
<comment type="subcellular location">
    <subcellularLocation>
        <location evidence="1">Cell membrane</location>
        <topology evidence="1">Multi-pass membrane protein</topology>
    </subcellularLocation>
</comment>
<comment type="similarity">
    <text evidence="9">Belongs to the G-protein coupled receptor 1 family.</text>
</comment>
<evidence type="ECO:0000256" key="9">
    <source>
        <dbReference type="RuleBase" id="RU000688"/>
    </source>
</evidence>
<reference evidence="12 13" key="1">
    <citation type="submission" date="2022-05" db="EMBL/GenBank/DDBJ databases">
        <authorList>
            <consortium name="Genoscope - CEA"/>
            <person name="William W."/>
        </authorList>
    </citation>
    <scope>NUCLEOTIDE SEQUENCE [LARGE SCALE GENOMIC DNA]</scope>
</reference>
<feature type="transmembrane region" description="Helical" evidence="10">
    <location>
        <begin position="170"/>
        <end position="190"/>
    </location>
</feature>